<feature type="region of interest" description="Disordered" evidence="1">
    <location>
        <begin position="260"/>
        <end position="285"/>
    </location>
</feature>
<comment type="caution">
    <text evidence="3">The sequence shown here is derived from an EMBL/GenBank/DDBJ whole genome shotgun (WGS) entry which is preliminary data.</text>
</comment>
<feature type="compositionally biased region" description="Basic and acidic residues" evidence="1">
    <location>
        <begin position="263"/>
        <end position="285"/>
    </location>
</feature>
<sequence>MAIRSGRFGYGFTVLRILQFICFAPVAALCIIFATEVTRLGGRQPIPVLLVLIVSVIIAVYTLVALVGHLCHPLPYIAITIADIVAAIILIVAAAFIGKPLTRLDCATVGDRNEHIGSLGDVLFSVIGPDSLYGAYHVISDAKDKFLKISGVKGLESVDGLDALGATGDEVRRKIGEYPQWVGRVEATCATMKAVWGLTIFLVFLFVGTAVLSFILHRRIHSIRTFHVEEDEDGTQLYYTQHVPASVMREASITSYRAVPGAAKDERPSSELGERRLSRFDEGPL</sequence>
<evidence type="ECO:0000256" key="2">
    <source>
        <dbReference type="SAM" id="Phobius"/>
    </source>
</evidence>
<keyword evidence="2" id="KW-0472">Membrane</keyword>
<keyword evidence="2" id="KW-0812">Transmembrane</keyword>
<dbReference type="EMBL" id="JBBBZM010000023">
    <property type="protein sequence ID" value="KAL0638303.1"/>
    <property type="molecule type" value="Genomic_DNA"/>
</dbReference>
<feature type="transmembrane region" description="Helical" evidence="2">
    <location>
        <begin position="46"/>
        <end position="67"/>
    </location>
</feature>
<feature type="transmembrane region" description="Helical" evidence="2">
    <location>
        <begin position="194"/>
        <end position="216"/>
    </location>
</feature>
<evidence type="ECO:0000256" key="1">
    <source>
        <dbReference type="SAM" id="MobiDB-lite"/>
    </source>
</evidence>
<organism evidence="3 4">
    <name type="scientific">Discina gigas</name>
    <dbReference type="NCBI Taxonomy" id="1032678"/>
    <lineage>
        <taxon>Eukaryota</taxon>
        <taxon>Fungi</taxon>
        <taxon>Dikarya</taxon>
        <taxon>Ascomycota</taxon>
        <taxon>Pezizomycotina</taxon>
        <taxon>Pezizomycetes</taxon>
        <taxon>Pezizales</taxon>
        <taxon>Discinaceae</taxon>
        <taxon>Discina</taxon>
    </lineage>
</organism>
<evidence type="ECO:0000313" key="4">
    <source>
        <dbReference type="Proteomes" id="UP001447188"/>
    </source>
</evidence>
<protein>
    <recommendedName>
        <fullName evidence="5">MARVEL domain-containing protein</fullName>
    </recommendedName>
</protein>
<feature type="transmembrane region" description="Helical" evidence="2">
    <location>
        <begin position="12"/>
        <end position="34"/>
    </location>
</feature>
<proteinExistence type="predicted"/>
<keyword evidence="2" id="KW-1133">Transmembrane helix</keyword>
<keyword evidence="4" id="KW-1185">Reference proteome</keyword>
<reference evidence="3 4" key="1">
    <citation type="submission" date="2024-02" db="EMBL/GenBank/DDBJ databases">
        <title>Discinaceae phylogenomics.</title>
        <authorList>
            <person name="Dirks A.C."/>
            <person name="James T.Y."/>
        </authorList>
    </citation>
    <scope>NUCLEOTIDE SEQUENCE [LARGE SCALE GENOMIC DNA]</scope>
    <source>
        <strain evidence="3 4">ACD0624</strain>
    </source>
</reference>
<feature type="transmembrane region" description="Helical" evidence="2">
    <location>
        <begin position="74"/>
        <end position="97"/>
    </location>
</feature>
<dbReference type="Proteomes" id="UP001447188">
    <property type="component" value="Unassembled WGS sequence"/>
</dbReference>
<evidence type="ECO:0008006" key="5">
    <source>
        <dbReference type="Google" id="ProtNLM"/>
    </source>
</evidence>
<name>A0ABR3GR37_9PEZI</name>
<gene>
    <name evidence="3" type="ORF">Q9L58_002605</name>
</gene>
<evidence type="ECO:0000313" key="3">
    <source>
        <dbReference type="EMBL" id="KAL0638303.1"/>
    </source>
</evidence>
<accession>A0ABR3GR37</accession>